<accession>C9RHM3</accession>
<dbReference type="RefSeq" id="WP_015733295.1">
    <property type="nucleotide sequence ID" value="NC_013407.1"/>
</dbReference>
<dbReference type="AlphaFoldDB" id="C9RHM3"/>
<keyword evidence="2" id="KW-1185">Reference proteome</keyword>
<sequence length="59" mass="6905">MKLRIICKDDNFTDDELCIKCELCVGKDLITIIKMMNEEYDIDEVIIPDCQTLKRVLNP</sequence>
<organism evidence="1 2">
    <name type="scientific">Methanocaldococcus vulcanius (strain ATCC 700851 / DSM 12094 / M7)</name>
    <name type="common">Methanococcus vulcanius</name>
    <dbReference type="NCBI Taxonomy" id="579137"/>
    <lineage>
        <taxon>Archaea</taxon>
        <taxon>Methanobacteriati</taxon>
        <taxon>Methanobacteriota</taxon>
        <taxon>Methanomada group</taxon>
        <taxon>Methanococci</taxon>
        <taxon>Methanococcales</taxon>
        <taxon>Methanocaldococcaceae</taxon>
        <taxon>Methanocaldococcus</taxon>
    </lineage>
</organism>
<dbReference type="GeneID" id="8513558"/>
<protein>
    <submittedName>
        <fullName evidence="1">Uncharacterized protein</fullName>
    </submittedName>
</protein>
<dbReference type="Proteomes" id="UP000002063">
    <property type="component" value="Chromosome"/>
</dbReference>
<reference evidence="1" key="1">
    <citation type="submission" date="2009-10" db="EMBL/GenBank/DDBJ databases">
        <title>Complete sequence of chromosome of Methanocaldococcus vulcanius M7.</title>
        <authorList>
            <consortium name="US DOE Joint Genome Institute"/>
            <person name="Lucas S."/>
            <person name="Copeland A."/>
            <person name="Lapidus A."/>
            <person name="Glavina del Rio T."/>
            <person name="Dalin E."/>
            <person name="Tice H."/>
            <person name="Bruce D."/>
            <person name="Goodwin L."/>
            <person name="Pitluck S."/>
            <person name="Lcollab F.I."/>
            <person name="Brettin T."/>
            <person name="Detter J.C."/>
            <person name="Han C."/>
            <person name="Tapia R."/>
            <person name="Kuske C.R."/>
            <person name="Schmutz J."/>
            <person name="Larimer F."/>
            <person name="Land M."/>
            <person name="Hauser L."/>
            <person name="Kyrpides N."/>
            <person name="Ovchinikova G."/>
            <person name="Sieprawska-Lupa M."/>
            <person name="Whitman W.B."/>
            <person name="Woyke T."/>
        </authorList>
    </citation>
    <scope>NUCLEOTIDE SEQUENCE [LARGE SCALE GENOMIC DNA]</scope>
    <source>
        <strain evidence="1">M7</strain>
    </source>
</reference>
<dbReference type="eggNOG" id="arCOG08293">
    <property type="taxonomic scope" value="Archaea"/>
</dbReference>
<proteinExistence type="predicted"/>
<dbReference type="KEGG" id="mvu:Metvu_1218"/>
<dbReference type="EMBL" id="CP001787">
    <property type="protein sequence ID" value="ACX73075.1"/>
    <property type="molecule type" value="Genomic_DNA"/>
</dbReference>
<name>C9RHM3_METVM</name>
<dbReference type="OrthoDB" id="64257at2157"/>
<dbReference type="HOGENOM" id="CLU_197247_0_0_2"/>
<evidence type="ECO:0000313" key="1">
    <source>
        <dbReference type="EMBL" id="ACX73075.1"/>
    </source>
</evidence>
<evidence type="ECO:0000313" key="2">
    <source>
        <dbReference type="Proteomes" id="UP000002063"/>
    </source>
</evidence>
<gene>
    <name evidence="1" type="ordered locus">Metvu_1218</name>
</gene>